<feature type="domain" description="Rubrerythrin diiron-binding" evidence="1">
    <location>
        <begin position="27"/>
        <end position="165"/>
    </location>
</feature>
<sequence length="173" mass="19884">MGGFSDAEKEELGEIIKKLKTLDERSILSYWISAEIDEAEMYNRLANVAEEYSWDERIPQLFRTLAEESLNHAGILLEEYKRRYRGASLVEVDIPSLETDIGLNSLEEHLRNGNIEEVLEVLMESEKMARDVYAYLSRNSTGSTGELFGNLAKIEDGHFRRLLHLRDSLKKMG</sequence>
<gene>
    <name evidence="2" type="ORF">FPV09_04100</name>
</gene>
<dbReference type="Proteomes" id="UP000322631">
    <property type="component" value="Chromosome"/>
</dbReference>
<reference evidence="2 3" key="1">
    <citation type="submission" date="2019-07" db="EMBL/GenBank/DDBJ databases">
        <title>Complete genome of Thermococcus acidophilus.</title>
        <authorList>
            <person name="Li X."/>
        </authorList>
    </citation>
    <scope>NUCLEOTIDE SEQUENCE [LARGE SCALE GENOMIC DNA]</scope>
    <source>
        <strain evidence="2 3">SY113</strain>
    </source>
</reference>
<dbReference type="PANTHER" id="PTHR33531">
    <property type="entry name" value="RUBRERYTHRIN SUBFAMILY"/>
    <property type="match status" value="1"/>
</dbReference>
<dbReference type="InterPro" id="IPR003251">
    <property type="entry name" value="Rr_diiron-bd_dom"/>
</dbReference>
<dbReference type="Gene3D" id="1.20.1260.10">
    <property type="match status" value="1"/>
</dbReference>
<dbReference type="CDD" id="cd01045">
    <property type="entry name" value="Ferritin_like_AB"/>
    <property type="match status" value="1"/>
</dbReference>
<keyword evidence="3" id="KW-1185">Reference proteome</keyword>
<evidence type="ECO:0000313" key="2">
    <source>
        <dbReference type="EMBL" id="QEK14422.1"/>
    </source>
</evidence>
<dbReference type="GeneID" id="41609009"/>
<dbReference type="GO" id="GO:0046872">
    <property type="term" value="F:metal ion binding"/>
    <property type="evidence" value="ECO:0007669"/>
    <property type="project" value="InterPro"/>
</dbReference>
<dbReference type="InterPro" id="IPR012347">
    <property type="entry name" value="Ferritin-like"/>
</dbReference>
<dbReference type="EMBL" id="CP041932">
    <property type="protein sequence ID" value="QEK14422.1"/>
    <property type="molecule type" value="Genomic_DNA"/>
</dbReference>
<dbReference type="GO" id="GO:0016491">
    <property type="term" value="F:oxidoreductase activity"/>
    <property type="evidence" value="ECO:0007669"/>
    <property type="project" value="InterPro"/>
</dbReference>
<protein>
    <submittedName>
        <fullName evidence="2">Rubrerythrin</fullName>
    </submittedName>
</protein>
<evidence type="ECO:0000259" key="1">
    <source>
        <dbReference type="Pfam" id="PF02915"/>
    </source>
</evidence>
<name>A0A5C0SK70_9EURY</name>
<proteinExistence type="predicted"/>
<evidence type="ECO:0000313" key="3">
    <source>
        <dbReference type="Proteomes" id="UP000322631"/>
    </source>
</evidence>
<dbReference type="AlphaFoldDB" id="A0A5C0SK70"/>
<organism evidence="2 3">
    <name type="scientific">Thermococcus aciditolerans</name>
    <dbReference type="NCBI Taxonomy" id="2598455"/>
    <lineage>
        <taxon>Archaea</taxon>
        <taxon>Methanobacteriati</taxon>
        <taxon>Methanobacteriota</taxon>
        <taxon>Thermococci</taxon>
        <taxon>Thermococcales</taxon>
        <taxon>Thermococcaceae</taxon>
        <taxon>Thermococcus</taxon>
    </lineage>
</organism>
<dbReference type="Pfam" id="PF02915">
    <property type="entry name" value="Rubrerythrin"/>
    <property type="match status" value="1"/>
</dbReference>
<dbReference type="SUPFAM" id="SSF47240">
    <property type="entry name" value="Ferritin-like"/>
    <property type="match status" value="1"/>
</dbReference>
<dbReference type="KEGG" id="them:FPV09_04100"/>
<accession>A0A5C0SK70</accession>
<dbReference type="PANTHER" id="PTHR33531:SF10">
    <property type="entry name" value="BLR7895 PROTEIN"/>
    <property type="match status" value="1"/>
</dbReference>
<dbReference type="RefSeq" id="WP_148882476.1">
    <property type="nucleotide sequence ID" value="NZ_CP041932.1"/>
</dbReference>
<dbReference type="InterPro" id="IPR009078">
    <property type="entry name" value="Ferritin-like_SF"/>
</dbReference>